<evidence type="ECO:0000313" key="1">
    <source>
        <dbReference type="EMBL" id="KAH7903587.1"/>
    </source>
</evidence>
<evidence type="ECO:0000313" key="2">
    <source>
        <dbReference type="Proteomes" id="UP000790377"/>
    </source>
</evidence>
<dbReference type="EMBL" id="MU268874">
    <property type="protein sequence ID" value="KAH7903587.1"/>
    <property type="molecule type" value="Genomic_DNA"/>
</dbReference>
<comment type="caution">
    <text evidence="1">The sequence shown here is derived from an EMBL/GenBank/DDBJ whole genome shotgun (WGS) entry which is preliminary data.</text>
</comment>
<accession>A0ACB7ZSB7</accession>
<organism evidence="1 2">
    <name type="scientific">Hygrophoropsis aurantiaca</name>
    <dbReference type="NCBI Taxonomy" id="72124"/>
    <lineage>
        <taxon>Eukaryota</taxon>
        <taxon>Fungi</taxon>
        <taxon>Dikarya</taxon>
        <taxon>Basidiomycota</taxon>
        <taxon>Agaricomycotina</taxon>
        <taxon>Agaricomycetes</taxon>
        <taxon>Agaricomycetidae</taxon>
        <taxon>Boletales</taxon>
        <taxon>Coniophorineae</taxon>
        <taxon>Hygrophoropsidaceae</taxon>
        <taxon>Hygrophoropsis</taxon>
    </lineage>
</organism>
<protein>
    <submittedName>
        <fullName evidence="1">Uncharacterized protein</fullName>
    </submittedName>
</protein>
<sequence>MMRGHAGASTYLLIIRKYRRRGYRARAPVGVLNTLMPRIMDLIIRAPSAPALVPAGPMDIPGIFGFLPVILMSILPTFVAVPAKLVPVQVVVSKVICVNIHLLVSASNNGVINPCSSDGTAITDECGVVASKATRSRAASARTLYYIILQK</sequence>
<proteinExistence type="predicted"/>
<reference evidence="1" key="1">
    <citation type="journal article" date="2021" name="New Phytol.">
        <title>Evolutionary innovations through gain and loss of genes in the ectomycorrhizal Boletales.</title>
        <authorList>
            <person name="Wu G."/>
            <person name="Miyauchi S."/>
            <person name="Morin E."/>
            <person name="Kuo A."/>
            <person name="Drula E."/>
            <person name="Varga T."/>
            <person name="Kohler A."/>
            <person name="Feng B."/>
            <person name="Cao Y."/>
            <person name="Lipzen A."/>
            <person name="Daum C."/>
            <person name="Hundley H."/>
            <person name="Pangilinan J."/>
            <person name="Johnson J."/>
            <person name="Barry K."/>
            <person name="LaButti K."/>
            <person name="Ng V."/>
            <person name="Ahrendt S."/>
            <person name="Min B."/>
            <person name="Choi I.G."/>
            <person name="Park H."/>
            <person name="Plett J.M."/>
            <person name="Magnuson J."/>
            <person name="Spatafora J.W."/>
            <person name="Nagy L.G."/>
            <person name="Henrissat B."/>
            <person name="Grigoriev I.V."/>
            <person name="Yang Z.L."/>
            <person name="Xu J."/>
            <person name="Martin F.M."/>
        </authorList>
    </citation>
    <scope>NUCLEOTIDE SEQUENCE</scope>
    <source>
        <strain evidence="1">ATCC 28755</strain>
    </source>
</reference>
<dbReference type="Proteomes" id="UP000790377">
    <property type="component" value="Unassembled WGS sequence"/>
</dbReference>
<name>A0ACB7ZSB7_9AGAM</name>
<gene>
    <name evidence="1" type="ORF">BJ138DRAFT_115929</name>
</gene>
<keyword evidence="2" id="KW-1185">Reference proteome</keyword>